<feature type="binding site" evidence="8">
    <location>
        <position position="158"/>
    </location>
    <ligand>
        <name>a divalent metal cation</name>
        <dbReference type="ChEBI" id="CHEBI:60240"/>
        <label>2</label>
        <note>catalytic</note>
    </ligand>
</feature>
<evidence type="ECO:0000256" key="4">
    <source>
        <dbReference type="ARBA" id="ARBA00022438"/>
    </source>
</evidence>
<name>A0A1N5SF88_9ARCH</name>
<dbReference type="PANTHER" id="PTHR45777">
    <property type="entry name" value="METHIONINE AMINOPEPTIDASE 2"/>
    <property type="match status" value="1"/>
</dbReference>
<feature type="binding site" evidence="8">
    <location>
        <position position="96"/>
    </location>
    <ligand>
        <name>a divalent metal cation</name>
        <dbReference type="ChEBI" id="CHEBI:60240"/>
        <label>2</label>
        <note>catalytic</note>
    </ligand>
</feature>
<dbReference type="PRINTS" id="PR00599">
    <property type="entry name" value="MAPEPTIDASE"/>
</dbReference>
<dbReference type="EMBL" id="LT671858">
    <property type="protein sequence ID" value="SIM34597.1"/>
    <property type="molecule type" value="Genomic_DNA"/>
</dbReference>
<dbReference type="Pfam" id="PF00557">
    <property type="entry name" value="Peptidase_M24"/>
    <property type="match status" value="1"/>
</dbReference>
<keyword evidence="5 8" id="KW-0645">Protease</keyword>
<dbReference type="HAMAP" id="MF_01975">
    <property type="entry name" value="MetAP_2_arc"/>
    <property type="match status" value="1"/>
</dbReference>
<comment type="subunit">
    <text evidence="8">Monomer.</text>
</comment>
<dbReference type="EC" id="3.4.11.18" evidence="8 9"/>
<comment type="cofactor">
    <cofactor evidence="2">
        <name>Mn(2+)</name>
        <dbReference type="ChEBI" id="CHEBI:29035"/>
    </cofactor>
</comment>
<dbReference type="RefSeq" id="WP_148689469.1">
    <property type="nucleotide sequence ID" value="NZ_LT671858.1"/>
</dbReference>
<dbReference type="InterPro" id="IPR002468">
    <property type="entry name" value="Pept_M24A_MAP2"/>
</dbReference>
<dbReference type="GO" id="GO:0070006">
    <property type="term" value="F:metalloaminopeptidase activity"/>
    <property type="evidence" value="ECO:0007669"/>
    <property type="project" value="UniProtKB-UniRule"/>
</dbReference>
<dbReference type="GO" id="GO:0004239">
    <property type="term" value="F:initiator methionyl aminopeptidase activity"/>
    <property type="evidence" value="ECO:0007669"/>
    <property type="project" value="UniProtKB-UniRule"/>
</dbReference>
<dbReference type="SUPFAM" id="SSF55920">
    <property type="entry name" value="Creatinase/aminopeptidase"/>
    <property type="match status" value="1"/>
</dbReference>
<organism evidence="11 12">
    <name type="scientific">Cuniculiplasma divulgatum</name>
    <dbReference type="NCBI Taxonomy" id="1673428"/>
    <lineage>
        <taxon>Archaea</taxon>
        <taxon>Methanobacteriati</taxon>
        <taxon>Thermoplasmatota</taxon>
        <taxon>Thermoplasmata</taxon>
        <taxon>Thermoplasmatales</taxon>
        <taxon>Cuniculiplasmataceae</taxon>
        <taxon>Cuniculiplasma</taxon>
    </lineage>
</organism>
<dbReference type="InterPro" id="IPR018349">
    <property type="entry name" value="Pept_M24A_MAP2_BS"/>
</dbReference>
<protein>
    <recommendedName>
        <fullName evidence="8 9">Methionine aminopeptidase</fullName>
        <shortName evidence="8">MAP</shortName>
        <shortName evidence="8">MetAP</shortName>
        <ecNumber evidence="8 9">3.4.11.18</ecNumber>
    </recommendedName>
    <alternativeName>
        <fullName evidence="8">Peptidase M</fullName>
    </alternativeName>
</protein>
<evidence type="ECO:0000256" key="7">
    <source>
        <dbReference type="ARBA" id="ARBA00022801"/>
    </source>
</evidence>
<dbReference type="InterPro" id="IPR036390">
    <property type="entry name" value="WH_DNA-bd_sf"/>
</dbReference>
<dbReference type="Gene3D" id="3.90.230.10">
    <property type="entry name" value="Creatinase/methionine aminopeptidase superfamily"/>
    <property type="match status" value="1"/>
</dbReference>
<proteinExistence type="inferred from homology"/>
<evidence type="ECO:0000256" key="3">
    <source>
        <dbReference type="ARBA" id="ARBA00001954"/>
    </source>
</evidence>
<feature type="binding site" evidence="8">
    <location>
        <position position="166"/>
    </location>
    <ligand>
        <name>substrate</name>
    </ligand>
</feature>
<dbReference type="InterPro" id="IPR036388">
    <property type="entry name" value="WH-like_DNA-bd_sf"/>
</dbReference>
<evidence type="ECO:0000256" key="2">
    <source>
        <dbReference type="ARBA" id="ARBA00001936"/>
    </source>
</evidence>
<feature type="binding site" evidence="8">
    <location>
        <position position="275"/>
    </location>
    <ligand>
        <name>a divalent metal cation</name>
        <dbReference type="ChEBI" id="CHEBI:60240"/>
        <label>2</label>
        <note>catalytic</note>
    </ligand>
</feature>
<comment type="cofactor">
    <cofactor evidence="3">
        <name>Fe(2+)</name>
        <dbReference type="ChEBI" id="CHEBI:29033"/>
    </cofactor>
</comment>
<dbReference type="InterPro" id="IPR050247">
    <property type="entry name" value="Met_Aminopeptidase_Type2"/>
</dbReference>
<keyword evidence="6 8" id="KW-0479">Metal-binding</keyword>
<dbReference type="PROSITE" id="PS01202">
    <property type="entry name" value="MAP_2"/>
    <property type="match status" value="1"/>
</dbReference>
<dbReference type="InterPro" id="IPR036005">
    <property type="entry name" value="Creatinase/aminopeptidase-like"/>
</dbReference>
<dbReference type="AlphaFoldDB" id="A0A1N5SF88"/>
<dbReference type="GeneID" id="41587504"/>
<dbReference type="NCBIfam" id="TIGR00501">
    <property type="entry name" value="met_pdase_II"/>
    <property type="match status" value="1"/>
</dbReference>
<evidence type="ECO:0000256" key="6">
    <source>
        <dbReference type="ARBA" id="ARBA00022723"/>
    </source>
</evidence>
<gene>
    <name evidence="8" type="primary">map</name>
    <name evidence="11" type="ORF">CSP5_0200</name>
</gene>
<feature type="binding site" evidence="8">
    <location>
        <position position="65"/>
    </location>
    <ligand>
        <name>substrate</name>
    </ligand>
</feature>
<evidence type="ECO:0000313" key="12">
    <source>
        <dbReference type="Proteomes" id="UP000195607"/>
    </source>
</evidence>
<feature type="binding site" evidence="8">
    <location>
        <position position="275"/>
    </location>
    <ligand>
        <name>a divalent metal cation</name>
        <dbReference type="ChEBI" id="CHEBI:60240"/>
        <label>1</label>
    </ligand>
</feature>
<accession>A0A1N5SF88</accession>
<feature type="binding site" evidence="8">
    <location>
        <position position="96"/>
    </location>
    <ligand>
        <name>a divalent metal cation</name>
        <dbReference type="ChEBI" id="CHEBI:60240"/>
        <label>1</label>
    </ligand>
</feature>
<comment type="similarity">
    <text evidence="8">Belongs to the peptidase M24A family. Methionine aminopeptidase archaeal type 2 subfamily.</text>
</comment>
<dbReference type="Proteomes" id="UP000195607">
    <property type="component" value="Chromosome I"/>
</dbReference>
<comment type="catalytic activity">
    <reaction evidence="1 8 9">
        <text>Release of N-terminal amino acids, preferentially methionine, from peptides and arylamides.</text>
        <dbReference type="EC" id="3.4.11.18"/>
    </reaction>
</comment>
<evidence type="ECO:0000256" key="5">
    <source>
        <dbReference type="ARBA" id="ARBA00022670"/>
    </source>
</evidence>
<dbReference type="Gene3D" id="1.10.10.10">
    <property type="entry name" value="Winged helix-like DNA-binding domain superfamily/Winged helix DNA-binding domain"/>
    <property type="match status" value="1"/>
</dbReference>
<evidence type="ECO:0000313" key="11">
    <source>
        <dbReference type="EMBL" id="SIM34597.1"/>
    </source>
</evidence>
<dbReference type="CDD" id="cd01088">
    <property type="entry name" value="MetAP2"/>
    <property type="match status" value="1"/>
</dbReference>
<keyword evidence="4 8" id="KW-0031">Aminopeptidase</keyword>
<dbReference type="InterPro" id="IPR001714">
    <property type="entry name" value="Pept_M24_MAP"/>
</dbReference>
<dbReference type="PANTHER" id="PTHR45777:SF2">
    <property type="entry name" value="METHIONINE AMINOPEPTIDASE 2"/>
    <property type="match status" value="1"/>
</dbReference>
<evidence type="ECO:0000259" key="10">
    <source>
        <dbReference type="Pfam" id="PF00557"/>
    </source>
</evidence>
<evidence type="ECO:0000256" key="1">
    <source>
        <dbReference type="ARBA" id="ARBA00000294"/>
    </source>
</evidence>
<dbReference type="GO" id="GO:0006508">
    <property type="term" value="P:proteolysis"/>
    <property type="evidence" value="ECO:0007669"/>
    <property type="project" value="UniProtKB-KW"/>
</dbReference>
<dbReference type="GO" id="GO:0046872">
    <property type="term" value="F:metal ion binding"/>
    <property type="evidence" value="ECO:0007669"/>
    <property type="project" value="UniProtKB-UniRule"/>
</dbReference>
<keyword evidence="7 8" id="KW-0378">Hydrolase</keyword>
<dbReference type="GO" id="GO:0005737">
    <property type="term" value="C:cytoplasm"/>
    <property type="evidence" value="ECO:0007669"/>
    <property type="project" value="TreeGrafter"/>
</dbReference>
<feature type="binding site" evidence="8">
    <location>
        <position position="191"/>
    </location>
    <ligand>
        <name>a divalent metal cation</name>
        <dbReference type="ChEBI" id="CHEBI:60240"/>
        <label>2</label>
        <note>catalytic</note>
    </ligand>
</feature>
<sequence length="290" mass="31855">MDAEEKIKILEAGKLGRKALEVASSLIEPGALFLDVAEKTENFIRENGGKPSFPLNLSINNEAAHYTPAPNDKKTFKTGDLVKVDIGAQIDGYISDNATTVEIGGKGDYSNLIDCTREALNAALKVLRPNIEIYKIGQAIGEKIESFGFKPVKNLGGHGIKRNDLHSTIFIPNYDDGNGRRIENGQLIAIEPFASTGIGLIHNGMGGNIYIFSGTKPDPKDPVIQNFSTLPFAERWLAKVKPDYKDYLKKNLFMKQISHFAVLKEHKGAMISQAEHTILFDGDQIIVTTQ</sequence>
<dbReference type="SUPFAM" id="SSF46785">
    <property type="entry name" value="Winged helix' DNA-binding domain"/>
    <property type="match status" value="1"/>
</dbReference>
<feature type="binding site" evidence="8">
    <location>
        <position position="85"/>
    </location>
    <ligand>
        <name>a divalent metal cation</name>
        <dbReference type="ChEBI" id="CHEBI:60240"/>
        <label>1</label>
    </ligand>
</feature>
<evidence type="ECO:0000256" key="9">
    <source>
        <dbReference type="RuleBase" id="RU003653"/>
    </source>
</evidence>
<comment type="cofactor">
    <cofactor evidence="8">
        <name>Co(2+)</name>
        <dbReference type="ChEBI" id="CHEBI:48828"/>
    </cofactor>
    <cofactor evidence="8">
        <name>Zn(2+)</name>
        <dbReference type="ChEBI" id="CHEBI:29105"/>
    </cofactor>
    <cofactor evidence="8">
        <name>Mn(2+)</name>
        <dbReference type="ChEBI" id="CHEBI:29035"/>
    </cofactor>
    <cofactor evidence="8">
        <name>Fe(2+)</name>
        <dbReference type="ChEBI" id="CHEBI:29033"/>
    </cofactor>
    <text evidence="8">Binds 2 divalent metal cations per subunit. Has a high-affinity and a low affinity metal-binding site. The true nature of the physiological cofactor is under debate. The enzyme is active with cobalt, zinc, manganese or divalent iron ions. Most likely, methionine aminopeptidases function as mononuclear Fe(2+)-metalloproteases under physiological conditions, and the catalytically relevant metal-binding site has been assigned to the histidine-containing high-affinity site.</text>
</comment>
<feature type="domain" description="Peptidase M24" evidence="10">
    <location>
        <begin position="9"/>
        <end position="199"/>
    </location>
</feature>
<dbReference type="InterPro" id="IPR000994">
    <property type="entry name" value="Pept_M24"/>
</dbReference>
<reference evidence="11 12" key="1">
    <citation type="submission" date="2016-04" db="EMBL/GenBank/DDBJ databases">
        <authorList>
            <person name="Evans L.H."/>
            <person name="Alamgir A."/>
            <person name="Owens N."/>
            <person name="Weber N.D."/>
            <person name="Virtaneva K."/>
            <person name="Barbian K."/>
            <person name="Babar A."/>
            <person name="Rosenke K."/>
        </authorList>
    </citation>
    <scope>NUCLEOTIDE SEQUENCE [LARGE SCALE GENOMIC DNA]</scope>
    <source>
        <strain evidence="12">S5(T) (JCM 30642 \VKM B-2941)</strain>
    </source>
</reference>
<dbReference type="InterPro" id="IPR028595">
    <property type="entry name" value="MetAP_archaeal"/>
</dbReference>
<evidence type="ECO:0000256" key="8">
    <source>
        <dbReference type="HAMAP-Rule" id="MF_01975"/>
    </source>
</evidence>
<comment type="function">
    <text evidence="8 9">Removes the N-terminal methionine from nascent proteins. The N-terminal methionine is often cleaved when the second residue in the primary sequence is small and uncharged (Met-Ala-, Cys, Gly, Pro, Ser, Thr, or Val).</text>
</comment>